<feature type="domain" description="4Fe-4S Mo/W bis-MGD-type" evidence="6">
    <location>
        <begin position="2"/>
        <end position="60"/>
    </location>
</feature>
<dbReference type="Gene3D" id="2.40.40.20">
    <property type="match status" value="1"/>
</dbReference>
<evidence type="ECO:0000256" key="2">
    <source>
        <dbReference type="ARBA" id="ARBA00022723"/>
    </source>
</evidence>
<dbReference type="PANTHER" id="PTHR43105:SF9">
    <property type="entry name" value="NADPH-FE(3+) OXIDOREDUCTASE SUBUNIT ALPHA"/>
    <property type="match status" value="1"/>
</dbReference>
<dbReference type="InterPro" id="IPR006657">
    <property type="entry name" value="MoPterin_dinucl-bd_dom"/>
</dbReference>
<evidence type="ECO:0000259" key="6">
    <source>
        <dbReference type="PROSITE" id="PS51669"/>
    </source>
</evidence>
<dbReference type="Pfam" id="PF00384">
    <property type="entry name" value="Molybdopterin"/>
    <property type="match status" value="1"/>
</dbReference>
<reference evidence="7 8" key="1">
    <citation type="submission" date="2024-10" db="EMBL/GenBank/DDBJ databases">
        <title>The Natural Products Discovery Center: Release of the First 8490 Sequenced Strains for Exploring Actinobacteria Biosynthetic Diversity.</title>
        <authorList>
            <person name="Kalkreuter E."/>
            <person name="Kautsar S.A."/>
            <person name="Yang D."/>
            <person name="Bader C.D."/>
            <person name="Teijaro C.N."/>
            <person name="Fluegel L."/>
            <person name="Davis C.M."/>
            <person name="Simpson J.R."/>
            <person name="Lauterbach L."/>
            <person name="Steele A.D."/>
            <person name="Gui C."/>
            <person name="Meng S."/>
            <person name="Li G."/>
            <person name="Viehrig K."/>
            <person name="Ye F."/>
            <person name="Su P."/>
            <person name="Kiefer A.F."/>
            <person name="Nichols A."/>
            <person name="Cepeda A.J."/>
            <person name="Yan W."/>
            <person name="Fan B."/>
            <person name="Jiang Y."/>
            <person name="Adhikari A."/>
            <person name="Zheng C.-J."/>
            <person name="Schuster L."/>
            <person name="Cowan T.M."/>
            <person name="Smanski M.J."/>
            <person name="Chevrette M.G."/>
            <person name="De Carvalho L.P.S."/>
            <person name="Shen B."/>
        </authorList>
    </citation>
    <scope>NUCLEOTIDE SEQUENCE [LARGE SCALE GENOMIC DNA]</scope>
    <source>
        <strain evidence="7 8">NPDC019626</strain>
    </source>
</reference>
<keyword evidence="1" id="KW-0004">4Fe-4S</keyword>
<keyword evidence="5" id="KW-0411">Iron-sulfur</keyword>
<dbReference type="PANTHER" id="PTHR43105">
    <property type="entry name" value="RESPIRATORY NITRATE REDUCTASE"/>
    <property type="match status" value="1"/>
</dbReference>
<dbReference type="InterPro" id="IPR050123">
    <property type="entry name" value="Prok_molybdopt-oxidoreductase"/>
</dbReference>
<evidence type="ECO:0000256" key="3">
    <source>
        <dbReference type="ARBA" id="ARBA00023002"/>
    </source>
</evidence>
<keyword evidence="4" id="KW-0408">Iron</keyword>
<name>A0ABW7W8U3_9NOCA</name>
<dbReference type="SUPFAM" id="SSF53706">
    <property type="entry name" value="Formate dehydrogenase/DMSO reductase, domains 1-3"/>
    <property type="match status" value="1"/>
</dbReference>
<comment type="caution">
    <text evidence="7">The sequence shown here is derived from an EMBL/GenBank/DDBJ whole genome shotgun (WGS) entry which is preliminary data.</text>
</comment>
<keyword evidence="2" id="KW-0479">Metal-binding</keyword>
<dbReference type="SUPFAM" id="SSF50692">
    <property type="entry name" value="ADC-like"/>
    <property type="match status" value="1"/>
</dbReference>
<accession>A0ABW7W8U3</accession>
<proteinExistence type="predicted"/>
<dbReference type="Proteomes" id="UP001611450">
    <property type="component" value="Unassembled WGS sequence"/>
</dbReference>
<evidence type="ECO:0000256" key="1">
    <source>
        <dbReference type="ARBA" id="ARBA00022485"/>
    </source>
</evidence>
<dbReference type="SMART" id="SM00926">
    <property type="entry name" value="Molybdop_Fe4S4"/>
    <property type="match status" value="1"/>
</dbReference>
<dbReference type="Gene3D" id="3.40.228.10">
    <property type="entry name" value="Dimethylsulfoxide Reductase, domain 2"/>
    <property type="match status" value="1"/>
</dbReference>
<dbReference type="InterPro" id="IPR009010">
    <property type="entry name" value="Asp_de-COase-like_dom_sf"/>
</dbReference>
<dbReference type="RefSeq" id="WP_396945802.1">
    <property type="nucleotide sequence ID" value="NZ_JBIRXV010000001.1"/>
</dbReference>
<evidence type="ECO:0000256" key="4">
    <source>
        <dbReference type="ARBA" id="ARBA00023004"/>
    </source>
</evidence>
<organism evidence="7 8">
    <name type="scientific">Nocardia beijingensis</name>
    <dbReference type="NCBI Taxonomy" id="95162"/>
    <lineage>
        <taxon>Bacteria</taxon>
        <taxon>Bacillati</taxon>
        <taxon>Actinomycetota</taxon>
        <taxon>Actinomycetes</taxon>
        <taxon>Mycobacteriales</taxon>
        <taxon>Nocardiaceae</taxon>
        <taxon>Nocardia</taxon>
    </lineage>
</organism>
<keyword evidence="3" id="KW-0560">Oxidoreductase</keyword>
<dbReference type="Pfam" id="PF04879">
    <property type="entry name" value="Molybdop_Fe4S4"/>
    <property type="match status" value="1"/>
</dbReference>
<dbReference type="Gene3D" id="3.40.50.740">
    <property type="match status" value="1"/>
</dbReference>
<gene>
    <name evidence="7" type="ORF">ACH47G_02825</name>
</gene>
<dbReference type="PROSITE" id="PS51669">
    <property type="entry name" value="4FE4S_MOW_BIS_MGD"/>
    <property type="match status" value="1"/>
</dbReference>
<evidence type="ECO:0000313" key="8">
    <source>
        <dbReference type="Proteomes" id="UP001611450"/>
    </source>
</evidence>
<dbReference type="InterPro" id="IPR006656">
    <property type="entry name" value="Mopterin_OxRdtase"/>
</dbReference>
<sequence length="764" mass="83496">MTEWRPTACILCECNCGIQVLVGPDGRTFEKIRGDKQHPASAGYTCNKALRLDHYQNGRTGRLTAPLRRRPDGGFDEIDWDTAISEISAGLREIGRRYGGESIFYYGGGGQGNHLGGAYAPATMAAYGMRYRSSALAQEKTGDFWVSARMFGHPLRSDVEHAEVALFIGKNPYQSHGFPRARSVLKEIARDPNRAIIVLDPVRTETAEMAEFHLQLRPGTDVYLLMAMAALLVRDNLIDTGWLAEHAEGLDEVLSVMRAVPIEKYCAIADVDLELVIAATRRLARAESVAALEDLGVQMNRYSTVVSYVEKLLWLLTGNLAKPGTQYAFTGLTALGHDRGHPAGQWPTSPVVGAPIISGLVPCNVISEEILTDHPARYRAMFIESSNPVHSLADSARMREALAALELVVVIDVAMTETARLADYVLPAPTQFEKYEATFFNFDFPRNIFHLRRPVLPAPEGVLPEPEIHARLVEAAGALGEQDYAPLRAALAQGRDAYALAMLTASADPAKAKLAPVLLYRTLGPTLPNDAAAAALLWVAAHNCVRKFPASVEQAGYGTGLPAGERLFEAILSGEHGIVTTEDSYEETWNRLRGKKVQLDIPELLEVVAGLPDRSSDSDDWPFVLSAGERRAFTANTIMRDYDWRKRDGAGLLRISAIDAQRLGLVAGDRVRVTTRRGSAEVAVEPTDRMRAGHLALPNGFGLDVAEADAEPISIGVAPNELTRFDSRDEWVGTPWHKYVEARLEPLPNDSATDATTTLDTVEA</sequence>
<dbReference type="Gene3D" id="2.20.25.90">
    <property type="entry name" value="ADC-like domains"/>
    <property type="match status" value="1"/>
</dbReference>
<dbReference type="Pfam" id="PF01568">
    <property type="entry name" value="Molydop_binding"/>
    <property type="match status" value="1"/>
</dbReference>
<protein>
    <submittedName>
        <fullName evidence="7">Molybdopterin-dependent oxidoreductase</fullName>
    </submittedName>
</protein>
<keyword evidence="8" id="KW-1185">Reference proteome</keyword>
<evidence type="ECO:0000256" key="5">
    <source>
        <dbReference type="ARBA" id="ARBA00023014"/>
    </source>
</evidence>
<dbReference type="EMBL" id="JBIRXV010000001">
    <property type="protein sequence ID" value="MFI2319400.1"/>
    <property type="molecule type" value="Genomic_DNA"/>
</dbReference>
<evidence type="ECO:0000313" key="7">
    <source>
        <dbReference type="EMBL" id="MFI2319400.1"/>
    </source>
</evidence>
<dbReference type="InterPro" id="IPR006963">
    <property type="entry name" value="Mopterin_OxRdtase_4Fe-4S_dom"/>
</dbReference>